<evidence type="ECO:0000313" key="2">
    <source>
        <dbReference type="EMBL" id="TYK19833.1"/>
    </source>
</evidence>
<feature type="compositionally biased region" description="Basic and acidic residues" evidence="1">
    <location>
        <begin position="254"/>
        <end position="265"/>
    </location>
</feature>
<proteinExistence type="predicted"/>
<dbReference type="AlphaFoldDB" id="A0A5D3D8I1"/>
<dbReference type="EMBL" id="SSTD01006490">
    <property type="protein sequence ID" value="TYK19833.1"/>
    <property type="molecule type" value="Genomic_DNA"/>
</dbReference>
<reference evidence="2 3" key="1">
    <citation type="submission" date="2019-08" db="EMBL/GenBank/DDBJ databases">
        <title>Draft genome sequences of two oriental melons (Cucumis melo L. var makuwa).</title>
        <authorList>
            <person name="Kwon S.-Y."/>
        </authorList>
    </citation>
    <scope>NUCLEOTIDE SEQUENCE [LARGE SCALE GENOMIC DNA]</scope>
    <source>
        <strain evidence="3">cv. Chang Bougi</strain>
        <tissue evidence="2">Leaf</tissue>
    </source>
</reference>
<sequence length="429" mass="48356">MTLQGRHKFGFLTVWNNILTSPYCMSQKIDLCREIAWNCPNDGIQYSQIEVVDKIYVFLAGHNPKFDIVHGHLLGQIPIPSLMEVCSEVYLEEDRTSAMSSMTPLPLILLSSMQGSLIMTVRGTMGNQSLSVSIARNSSIPRAVLEVTLLSFEGLNNIESLFPHNHTSQPNLSLLFKVMFEDHPRCLGAQLMFIAMALIKLNSLLEQRDPCLLGIIYIYAATNVSTHLHVEKGSVDEVVTNKEDRTDENEDIAQDTKNKTKQDHQRNINEYDPSIYLLIAEERNESPRKEQDLGFLHTSQRTLDRGSKWVFALKYIADGTLDRHKVRSRDGMTVCERKSTLDLLAETDMMGCHHADTPIEFNAKLKNLGSGRLTEDVLRPILTLTVQGLLLIENPPRDIASLCGAILLLGEVRSKEMWLKAALKLNTRL</sequence>
<protein>
    <submittedName>
        <fullName evidence="2">Copia protein</fullName>
    </submittedName>
</protein>
<name>A0A5D3D8I1_CUCMM</name>
<dbReference type="Proteomes" id="UP000321947">
    <property type="component" value="Unassembled WGS sequence"/>
</dbReference>
<feature type="region of interest" description="Disordered" evidence="1">
    <location>
        <begin position="241"/>
        <end position="265"/>
    </location>
</feature>
<evidence type="ECO:0000313" key="3">
    <source>
        <dbReference type="Proteomes" id="UP000321947"/>
    </source>
</evidence>
<accession>A0A5D3D8I1</accession>
<gene>
    <name evidence="2" type="ORF">E5676_scaffold811G00380</name>
</gene>
<organism evidence="2 3">
    <name type="scientific">Cucumis melo var. makuwa</name>
    <name type="common">Oriental melon</name>
    <dbReference type="NCBI Taxonomy" id="1194695"/>
    <lineage>
        <taxon>Eukaryota</taxon>
        <taxon>Viridiplantae</taxon>
        <taxon>Streptophyta</taxon>
        <taxon>Embryophyta</taxon>
        <taxon>Tracheophyta</taxon>
        <taxon>Spermatophyta</taxon>
        <taxon>Magnoliopsida</taxon>
        <taxon>eudicotyledons</taxon>
        <taxon>Gunneridae</taxon>
        <taxon>Pentapetalae</taxon>
        <taxon>rosids</taxon>
        <taxon>fabids</taxon>
        <taxon>Cucurbitales</taxon>
        <taxon>Cucurbitaceae</taxon>
        <taxon>Benincaseae</taxon>
        <taxon>Cucumis</taxon>
    </lineage>
</organism>
<evidence type="ECO:0000256" key="1">
    <source>
        <dbReference type="SAM" id="MobiDB-lite"/>
    </source>
</evidence>
<comment type="caution">
    <text evidence="2">The sequence shown here is derived from an EMBL/GenBank/DDBJ whole genome shotgun (WGS) entry which is preliminary data.</text>
</comment>